<feature type="compositionally biased region" description="Acidic residues" evidence="6">
    <location>
        <begin position="571"/>
        <end position="582"/>
    </location>
</feature>
<dbReference type="Pfam" id="PF13912">
    <property type="entry name" value="zf-C2H2_6"/>
    <property type="match status" value="1"/>
</dbReference>
<evidence type="ECO:0000313" key="8">
    <source>
        <dbReference type="EMBL" id="EDV93589.1"/>
    </source>
</evidence>
<gene>
    <name evidence="8" type="primary">Dgri\GH18197</name>
    <name evidence="8" type="ORF">Dgri_GH18197</name>
</gene>
<feature type="region of interest" description="Disordered" evidence="6">
    <location>
        <begin position="25"/>
        <end position="48"/>
    </location>
</feature>
<feature type="compositionally biased region" description="Low complexity" evidence="6">
    <location>
        <begin position="695"/>
        <end position="714"/>
    </location>
</feature>
<feature type="region of interest" description="Disordered" evidence="6">
    <location>
        <begin position="1219"/>
        <end position="1256"/>
    </location>
</feature>
<feature type="compositionally biased region" description="Low complexity" evidence="6">
    <location>
        <begin position="1149"/>
        <end position="1168"/>
    </location>
</feature>
<sequence length="1567" mass="175048">MVAKFRRRCVRVQQRLHDYVQDMIEHKSQREEERTQQSQANETSAADYMHLPLSQMERKRRLVPNTESSSLPKYTKTDATQLLTSPKLRRMQLRVRNIRTASLPASKVETETEAGATKTTSACRLSETKQRTPQRSPYRARLIHVPWKTKAARKQISETWSTSLCETDSVTPELPKEQESANGTVALAKTAAEADPNSLEDLSDLSVNICRGFDNDNGSSSTIVSPQPTTNVKRSFPPKRCSPNKTRVLRRQDRRCYAPVKRTRRVVKKAKAATEAAKVELCCAEVLSSKTTVTTKAVDQMPNSSANEGPTSSSSSISRTLESPEISIVDEQESKIIEKAENGMPETESNAQQEEPQVCSPVSQSENTEEELQPDEAIKCSPDTLGNDTQDKMLMEQMESISEEVIKAEGEVNGIVETTLMSPVQLEELSSSGMDHMERERRQSGTPEVPAAECEVEVSLTNEEQTSEQMSDQTSDQLSEQTSELIVSIPLDALGEDLQRKLCNESEPVTNELVDELKKPDGELKEPVEADDVNNNENGENFCQSATADSFNAAVALATKQIEAEPNGGGDGDDDDDDDDMESLEKLPNLQHEEEQQQQHQQQPRASANASSMDFLAEFEKHCEKSLKPQAAGQELAEAKQQLAVEMNDVENTLHGILNEMQDEHLYTPVCTPIDEFLTPADYAPPTPASPNLFEQPAEAQQPLQSLQQQQQQQKEGNLFDSSTFSNELIGFQNDMPCFENIESTPESMAAQQSLQLELTQLFNELQPAQQQQQQQQQQQSTQQQQQQQLQLQQETVNYEALYQTAPLPVANNNNNNKLQVIQMTPQETLWQAQAAQQQQQPLEQPQATPTTQLQWSTVGGLEAIKTTPSLDNLDSSNSNNNNNSNTTTSTTTTTYYINASDLYQTQQQQQQPIESYALLDSNDNYVLEQQQQQQQHQHQQPQQQQPIMILIQQPELQQPVASASNPQQAPLHINYSNEMQAYQQQQQQHSHQPQPHPKPQAHPRPQQVQNTVLGLPAVVPPPTRGRPPMLKCRFCQNGPRFSSSLEYSRHIIELHPFVAPFNCPHCSLAFAGRSQRNQHILSSHIVQQFHCGQCSQMFPSQRALDLHLQRLHMPLATEPTSASASSGTASAGVRLEEVQLRIATTNDLQQQQQQQQRQHQRQPLQQQSVAHMRALELQTSPSRPRRTRILCCPDCEDCTSASGHTQCSVQPYEELNTLQPPPTVLTPPSTIASLPSPHITLPSPEQSEPDSTTATLRQFRKRCTVNSSTTAGAAIAAATAAATVATTTTTMLTTTAASPSPSSSPSSSTMETSATLQLGKLRGTHQCVICEKRFTNVIALRKHQQLAHDSQTTMPWVCSICKRGYRKRTDMDNHMKSHEPKGRPYECNECWVRFPEFKQLAMHKFTVHELIKPHTCDECGKQFGTESALKTHIKFHGVRGFECEECDEAFAYIKDLRKHRRTHNSELFYKCDYCPRTFLHFTTYRVHMNTHLPLGVFLNDKMPSSVCSKAENPSNTEESLLPLTPLSNCNGNSGSNSGLEDCPGSVEMVVESSMAAPSLDMIVDTP</sequence>
<dbReference type="HOGENOM" id="CLU_240916_0_0_1"/>
<keyword evidence="1" id="KW-0479">Metal-binding</keyword>
<dbReference type="GO" id="GO:0045938">
    <property type="term" value="P:positive regulation of circadian sleep/wake cycle, sleep"/>
    <property type="evidence" value="ECO:0007669"/>
    <property type="project" value="EnsemblMetazoa"/>
</dbReference>
<keyword evidence="9" id="KW-1185">Reference proteome</keyword>
<evidence type="ECO:0000256" key="6">
    <source>
        <dbReference type="SAM" id="MobiDB-lite"/>
    </source>
</evidence>
<feature type="compositionally biased region" description="Polar residues" evidence="6">
    <location>
        <begin position="535"/>
        <end position="546"/>
    </location>
</feature>
<dbReference type="InterPro" id="IPR013087">
    <property type="entry name" value="Znf_C2H2_type"/>
</dbReference>
<feature type="region of interest" description="Disordered" evidence="6">
    <location>
        <begin position="504"/>
        <end position="546"/>
    </location>
</feature>
<dbReference type="InterPro" id="IPR036236">
    <property type="entry name" value="Znf_C2H2_sf"/>
</dbReference>
<dbReference type="FunCoup" id="B4JFV8">
    <property type="interactions" value="379"/>
</dbReference>
<feature type="region of interest" description="Disordered" evidence="6">
    <location>
        <begin position="683"/>
        <end position="718"/>
    </location>
</feature>
<evidence type="ECO:0000256" key="3">
    <source>
        <dbReference type="ARBA" id="ARBA00022771"/>
    </source>
</evidence>
<feature type="domain" description="C2H2-type" evidence="7">
    <location>
        <begin position="1090"/>
        <end position="1113"/>
    </location>
</feature>
<keyword evidence="3 5" id="KW-0863">Zinc-finger</keyword>
<feature type="domain" description="C2H2-type" evidence="7">
    <location>
        <begin position="1326"/>
        <end position="1354"/>
    </location>
</feature>
<feature type="compositionally biased region" description="Basic and acidic residues" evidence="6">
    <location>
        <begin position="332"/>
        <end position="341"/>
    </location>
</feature>
<reference evidence="8 9" key="1">
    <citation type="journal article" date="2007" name="Nature">
        <title>Evolution of genes and genomes on the Drosophila phylogeny.</title>
        <authorList>
            <consortium name="Drosophila 12 Genomes Consortium"/>
            <person name="Clark A.G."/>
            <person name="Eisen M.B."/>
            <person name="Smith D.R."/>
            <person name="Bergman C.M."/>
            <person name="Oliver B."/>
            <person name="Markow T.A."/>
            <person name="Kaufman T.C."/>
            <person name="Kellis M."/>
            <person name="Gelbart W."/>
            <person name="Iyer V.N."/>
            <person name="Pollard D.A."/>
            <person name="Sackton T.B."/>
            <person name="Larracuente A.M."/>
            <person name="Singh N.D."/>
            <person name="Abad J.P."/>
            <person name="Abt D.N."/>
            <person name="Adryan B."/>
            <person name="Aguade M."/>
            <person name="Akashi H."/>
            <person name="Anderson W.W."/>
            <person name="Aquadro C.F."/>
            <person name="Ardell D.H."/>
            <person name="Arguello R."/>
            <person name="Artieri C.G."/>
            <person name="Barbash D.A."/>
            <person name="Barker D."/>
            <person name="Barsanti P."/>
            <person name="Batterham P."/>
            <person name="Batzoglou S."/>
            <person name="Begun D."/>
            <person name="Bhutkar A."/>
            <person name="Blanco E."/>
            <person name="Bosak S.A."/>
            <person name="Bradley R.K."/>
            <person name="Brand A.D."/>
            <person name="Brent M.R."/>
            <person name="Brooks A.N."/>
            <person name="Brown R.H."/>
            <person name="Butlin R.K."/>
            <person name="Caggese C."/>
            <person name="Calvi B.R."/>
            <person name="Bernardo de Carvalho A."/>
            <person name="Caspi A."/>
            <person name="Castrezana S."/>
            <person name="Celniker S.E."/>
            <person name="Chang J.L."/>
            <person name="Chapple C."/>
            <person name="Chatterji S."/>
            <person name="Chinwalla A."/>
            <person name="Civetta A."/>
            <person name="Clifton S.W."/>
            <person name="Comeron J.M."/>
            <person name="Costello J.C."/>
            <person name="Coyne J.A."/>
            <person name="Daub J."/>
            <person name="David R.G."/>
            <person name="Delcher A.L."/>
            <person name="Delehaunty K."/>
            <person name="Do C.B."/>
            <person name="Ebling H."/>
            <person name="Edwards K."/>
            <person name="Eickbush T."/>
            <person name="Evans J.D."/>
            <person name="Filipski A."/>
            <person name="Findeiss S."/>
            <person name="Freyhult E."/>
            <person name="Fulton L."/>
            <person name="Fulton R."/>
            <person name="Garcia A.C."/>
            <person name="Gardiner A."/>
            <person name="Garfield D.A."/>
            <person name="Garvin B.E."/>
            <person name="Gibson G."/>
            <person name="Gilbert D."/>
            <person name="Gnerre S."/>
            <person name="Godfrey J."/>
            <person name="Good R."/>
            <person name="Gotea V."/>
            <person name="Gravely B."/>
            <person name="Greenberg A.J."/>
            <person name="Griffiths-Jones S."/>
            <person name="Gross S."/>
            <person name="Guigo R."/>
            <person name="Gustafson E.A."/>
            <person name="Haerty W."/>
            <person name="Hahn M.W."/>
            <person name="Halligan D.L."/>
            <person name="Halpern A.L."/>
            <person name="Halter G.M."/>
            <person name="Han M.V."/>
            <person name="Heger A."/>
            <person name="Hillier L."/>
            <person name="Hinrichs A.S."/>
            <person name="Holmes I."/>
            <person name="Hoskins R.A."/>
            <person name="Hubisz M.J."/>
            <person name="Hultmark D."/>
            <person name="Huntley M.A."/>
            <person name="Jaffe D.B."/>
            <person name="Jagadeeshan S."/>
            <person name="Jeck W.R."/>
            <person name="Johnson J."/>
            <person name="Jones C.D."/>
            <person name="Jordan W.C."/>
            <person name="Karpen G.H."/>
            <person name="Kataoka E."/>
            <person name="Keightley P.D."/>
            <person name="Kheradpour P."/>
            <person name="Kirkness E.F."/>
            <person name="Koerich L.B."/>
            <person name="Kristiansen K."/>
            <person name="Kudrna D."/>
            <person name="Kulathinal R.J."/>
            <person name="Kumar S."/>
            <person name="Kwok R."/>
            <person name="Lander E."/>
            <person name="Langley C.H."/>
            <person name="Lapoint R."/>
            <person name="Lazzaro B.P."/>
            <person name="Lee S.J."/>
            <person name="Levesque L."/>
            <person name="Li R."/>
            <person name="Lin C.F."/>
            <person name="Lin M.F."/>
            <person name="Lindblad-Toh K."/>
            <person name="Llopart A."/>
            <person name="Long M."/>
            <person name="Low L."/>
            <person name="Lozovsky E."/>
            <person name="Lu J."/>
            <person name="Luo M."/>
            <person name="Machado C.A."/>
            <person name="Makalowski W."/>
            <person name="Marzo M."/>
            <person name="Matsuda M."/>
            <person name="Matzkin L."/>
            <person name="McAllister B."/>
            <person name="McBride C.S."/>
            <person name="McKernan B."/>
            <person name="McKernan K."/>
            <person name="Mendez-Lago M."/>
            <person name="Minx P."/>
            <person name="Mollenhauer M.U."/>
            <person name="Montooth K."/>
            <person name="Mount S.M."/>
            <person name="Mu X."/>
            <person name="Myers E."/>
            <person name="Negre B."/>
            <person name="Newfeld S."/>
            <person name="Nielsen R."/>
            <person name="Noor M.A."/>
            <person name="O'Grady P."/>
            <person name="Pachter L."/>
            <person name="Papaceit M."/>
            <person name="Parisi M.J."/>
            <person name="Parisi M."/>
            <person name="Parts L."/>
            <person name="Pedersen J.S."/>
            <person name="Pesole G."/>
            <person name="Phillippy A.M."/>
            <person name="Ponting C.P."/>
            <person name="Pop M."/>
            <person name="Porcelli D."/>
            <person name="Powell J.R."/>
            <person name="Prohaska S."/>
            <person name="Pruitt K."/>
            <person name="Puig M."/>
            <person name="Quesneville H."/>
            <person name="Ram K.R."/>
            <person name="Rand D."/>
            <person name="Rasmussen M.D."/>
            <person name="Reed L.K."/>
            <person name="Reenan R."/>
            <person name="Reily A."/>
            <person name="Remington K.A."/>
            <person name="Rieger T.T."/>
            <person name="Ritchie M.G."/>
            <person name="Robin C."/>
            <person name="Rogers Y.H."/>
            <person name="Rohde C."/>
            <person name="Rozas J."/>
            <person name="Rubenfield M.J."/>
            <person name="Ruiz A."/>
            <person name="Russo S."/>
            <person name="Salzberg S.L."/>
            <person name="Sanchez-Gracia A."/>
            <person name="Saranga D.J."/>
            <person name="Sato H."/>
            <person name="Schaeffer S.W."/>
            <person name="Schatz M.C."/>
            <person name="Schlenke T."/>
            <person name="Schwartz R."/>
            <person name="Segarra C."/>
            <person name="Singh R.S."/>
            <person name="Sirot L."/>
            <person name="Sirota M."/>
            <person name="Sisneros N.B."/>
            <person name="Smith C.D."/>
            <person name="Smith T.F."/>
            <person name="Spieth J."/>
            <person name="Stage D.E."/>
            <person name="Stark A."/>
            <person name="Stephan W."/>
            <person name="Strausberg R.L."/>
            <person name="Strempel S."/>
            <person name="Sturgill D."/>
            <person name="Sutton G."/>
            <person name="Sutton G.G."/>
            <person name="Tao W."/>
            <person name="Teichmann S."/>
            <person name="Tobari Y.N."/>
            <person name="Tomimura Y."/>
            <person name="Tsolas J.M."/>
            <person name="Valente V.L."/>
            <person name="Venter E."/>
            <person name="Venter J.C."/>
            <person name="Vicario S."/>
            <person name="Vieira F.G."/>
            <person name="Vilella A.J."/>
            <person name="Villasante A."/>
            <person name="Walenz B."/>
            <person name="Wang J."/>
            <person name="Wasserman M."/>
            <person name="Watts T."/>
            <person name="Wilson D."/>
            <person name="Wilson R.K."/>
            <person name="Wing R.A."/>
            <person name="Wolfner M.F."/>
            <person name="Wong A."/>
            <person name="Wong G.K."/>
            <person name="Wu C.I."/>
            <person name="Wu G."/>
            <person name="Yamamoto D."/>
            <person name="Yang H.P."/>
            <person name="Yang S.P."/>
            <person name="Yorke J.A."/>
            <person name="Yoshida K."/>
            <person name="Zdobnov E."/>
            <person name="Zhang P."/>
            <person name="Zhang Y."/>
            <person name="Zimin A.V."/>
            <person name="Baldwin J."/>
            <person name="Abdouelleil A."/>
            <person name="Abdulkadir J."/>
            <person name="Abebe A."/>
            <person name="Abera B."/>
            <person name="Abreu J."/>
            <person name="Acer S.C."/>
            <person name="Aftuck L."/>
            <person name="Alexander A."/>
            <person name="An P."/>
            <person name="Anderson E."/>
            <person name="Anderson S."/>
            <person name="Arachi H."/>
            <person name="Azer M."/>
            <person name="Bachantsang P."/>
            <person name="Barry A."/>
            <person name="Bayul T."/>
            <person name="Berlin A."/>
            <person name="Bessette D."/>
            <person name="Bloom T."/>
            <person name="Blye J."/>
            <person name="Boguslavskiy L."/>
            <person name="Bonnet C."/>
            <person name="Boukhgalter B."/>
            <person name="Bourzgui I."/>
            <person name="Brown A."/>
            <person name="Cahill P."/>
            <person name="Channer S."/>
            <person name="Cheshatsang Y."/>
            <person name="Chuda L."/>
            <person name="Citroen M."/>
            <person name="Collymore A."/>
            <person name="Cooke P."/>
            <person name="Costello M."/>
            <person name="D'Aco K."/>
            <person name="Daza R."/>
            <person name="De Haan G."/>
            <person name="DeGray S."/>
            <person name="DeMaso C."/>
            <person name="Dhargay N."/>
            <person name="Dooley K."/>
            <person name="Dooley E."/>
            <person name="Doricent M."/>
            <person name="Dorje P."/>
            <person name="Dorjee K."/>
            <person name="Dupes A."/>
            <person name="Elong R."/>
            <person name="Falk J."/>
            <person name="Farina A."/>
            <person name="Faro S."/>
            <person name="Ferguson D."/>
            <person name="Fisher S."/>
            <person name="Foley C.D."/>
            <person name="Franke A."/>
            <person name="Friedrich D."/>
            <person name="Gadbois L."/>
            <person name="Gearin G."/>
            <person name="Gearin C.R."/>
            <person name="Giannoukos G."/>
            <person name="Goode T."/>
            <person name="Graham J."/>
            <person name="Grandbois E."/>
            <person name="Grewal S."/>
            <person name="Gyaltsen K."/>
            <person name="Hafez N."/>
            <person name="Hagos B."/>
            <person name="Hall J."/>
            <person name="Henson C."/>
            <person name="Hollinger A."/>
            <person name="Honan T."/>
            <person name="Huard M.D."/>
            <person name="Hughes L."/>
            <person name="Hurhula B."/>
            <person name="Husby M.E."/>
            <person name="Kamat A."/>
            <person name="Kanga B."/>
            <person name="Kashin S."/>
            <person name="Khazanovich D."/>
            <person name="Kisner P."/>
            <person name="Lance K."/>
            <person name="Lara M."/>
            <person name="Lee W."/>
            <person name="Lennon N."/>
            <person name="Letendre F."/>
            <person name="LeVine R."/>
            <person name="Lipovsky A."/>
            <person name="Liu X."/>
            <person name="Liu J."/>
            <person name="Liu S."/>
            <person name="Lokyitsang T."/>
            <person name="Lokyitsang Y."/>
            <person name="Lubonja R."/>
            <person name="Lui A."/>
            <person name="MacDonald P."/>
            <person name="Magnisalis V."/>
            <person name="Maru K."/>
            <person name="Matthews C."/>
            <person name="McCusker W."/>
            <person name="McDonough S."/>
            <person name="Mehta T."/>
            <person name="Meldrim J."/>
            <person name="Meneus L."/>
            <person name="Mihai O."/>
            <person name="Mihalev A."/>
            <person name="Mihova T."/>
            <person name="Mittelman R."/>
            <person name="Mlenga V."/>
            <person name="Montmayeur A."/>
            <person name="Mulrain L."/>
            <person name="Navidi A."/>
            <person name="Naylor J."/>
            <person name="Negash T."/>
            <person name="Nguyen T."/>
            <person name="Nguyen N."/>
            <person name="Nicol R."/>
            <person name="Norbu C."/>
            <person name="Norbu N."/>
            <person name="Novod N."/>
            <person name="O'Neill B."/>
            <person name="Osman S."/>
            <person name="Markiewicz E."/>
            <person name="Oyono O.L."/>
            <person name="Patti C."/>
            <person name="Phunkhang P."/>
            <person name="Pierre F."/>
            <person name="Priest M."/>
            <person name="Raghuraman S."/>
            <person name="Rege F."/>
            <person name="Reyes R."/>
            <person name="Rise C."/>
            <person name="Rogov P."/>
            <person name="Ross K."/>
            <person name="Ryan E."/>
            <person name="Settipalli S."/>
            <person name="Shea T."/>
            <person name="Sherpa N."/>
            <person name="Shi L."/>
            <person name="Shih D."/>
            <person name="Sparrow T."/>
            <person name="Spaulding J."/>
            <person name="Stalker J."/>
            <person name="Stange-Thomann N."/>
            <person name="Stavropoulos S."/>
            <person name="Stone C."/>
            <person name="Strader C."/>
            <person name="Tesfaye S."/>
            <person name="Thomson T."/>
            <person name="Thoulutsang Y."/>
            <person name="Thoulutsang D."/>
            <person name="Topham K."/>
            <person name="Topping I."/>
            <person name="Tsamla T."/>
            <person name="Vassiliev H."/>
            <person name="Vo A."/>
            <person name="Wangchuk T."/>
            <person name="Wangdi T."/>
            <person name="Weiand M."/>
            <person name="Wilkinson J."/>
            <person name="Wilson A."/>
            <person name="Yadav S."/>
            <person name="Young G."/>
            <person name="Yu Q."/>
            <person name="Zembek L."/>
            <person name="Zhong D."/>
            <person name="Zimmer A."/>
            <person name="Zwirko Z."/>
            <person name="Jaffe D.B."/>
            <person name="Alvarez P."/>
            <person name="Brockman W."/>
            <person name="Butler J."/>
            <person name="Chin C."/>
            <person name="Gnerre S."/>
            <person name="Grabherr M."/>
            <person name="Kleber M."/>
            <person name="Mauceli E."/>
            <person name="MacCallum I."/>
        </authorList>
    </citation>
    <scope>NUCLEOTIDE SEQUENCE [LARGE SCALE GENOMIC DNA]</scope>
    <source>
        <strain evidence="9">Tucson 15287-2541.00</strain>
    </source>
</reference>
<dbReference type="SUPFAM" id="SSF57667">
    <property type="entry name" value="beta-beta-alpha zinc fingers"/>
    <property type="match status" value="4"/>
</dbReference>
<feature type="compositionally biased region" description="Low complexity" evidence="6">
    <location>
        <begin position="113"/>
        <end position="122"/>
    </location>
</feature>
<feature type="compositionally biased region" description="Polar residues" evidence="6">
    <location>
        <begin position="1244"/>
        <end position="1256"/>
    </location>
</feature>
<feature type="region of interest" description="Disordered" evidence="6">
    <location>
        <begin position="298"/>
        <end position="388"/>
    </location>
</feature>
<dbReference type="PANTHER" id="PTHR24408:SF58">
    <property type="entry name" value="TRANSCRIPTION FACTOR (TFIIIA), PUTATIVE (AFU_ORTHOLOGUE AFUA_1G05150)-RELATED"/>
    <property type="match status" value="1"/>
</dbReference>
<feature type="region of interest" description="Disordered" evidence="6">
    <location>
        <begin position="868"/>
        <end position="890"/>
    </location>
</feature>
<accession>B4JFV8</accession>
<feature type="region of interest" description="Disordered" evidence="6">
    <location>
        <begin position="1147"/>
        <end position="1169"/>
    </location>
</feature>
<dbReference type="GO" id="GO:0000981">
    <property type="term" value="F:DNA-binding transcription factor activity, RNA polymerase II-specific"/>
    <property type="evidence" value="ECO:0007669"/>
    <property type="project" value="TreeGrafter"/>
</dbReference>
<dbReference type="PANTHER" id="PTHR24408">
    <property type="entry name" value="ZINC FINGER PROTEIN"/>
    <property type="match status" value="1"/>
</dbReference>
<proteinExistence type="predicted"/>
<evidence type="ECO:0000256" key="4">
    <source>
        <dbReference type="ARBA" id="ARBA00022833"/>
    </source>
</evidence>
<feature type="domain" description="C2H2-type" evidence="7">
    <location>
        <begin position="1386"/>
        <end position="1414"/>
    </location>
</feature>
<feature type="domain" description="C2H2-type" evidence="7">
    <location>
        <begin position="1415"/>
        <end position="1437"/>
    </location>
</feature>
<evidence type="ECO:0000313" key="9">
    <source>
        <dbReference type="Proteomes" id="UP000001070"/>
    </source>
</evidence>
<dbReference type="EMBL" id="CH916369">
    <property type="protein sequence ID" value="EDV93589.1"/>
    <property type="molecule type" value="Genomic_DNA"/>
</dbReference>
<feature type="compositionally biased region" description="Basic and acidic residues" evidence="6">
    <location>
        <begin position="515"/>
        <end position="528"/>
    </location>
</feature>
<feature type="compositionally biased region" description="Low complexity" evidence="6">
    <location>
        <begin position="870"/>
        <end position="890"/>
    </location>
</feature>
<feature type="region of interest" description="Disordered" evidence="6">
    <location>
        <begin position="430"/>
        <end position="481"/>
    </location>
</feature>
<feature type="domain" description="C2H2-type" evidence="7">
    <location>
        <begin position="1357"/>
        <end position="1384"/>
    </location>
</feature>
<feature type="region of interest" description="Disordered" evidence="6">
    <location>
        <begin position="106"/>
        <end position="136"/>
    </location>
</feature>
<feature type="region of interest" description="Disordered" evidence="6">
    <location>
        <begin position="217"/>
        <end position="238"/>
    </location>
</feature>
<dbReference type="Gene3D" id="3.30.160.60">
    <property type="entry name" value="Classic Zinc Finger"/>
    <property type="match status" value="4"/>
</dbReference>
<feature type="region of interest" description="Disordered" evidence="6">
    <location>
        <begin position="591"/>
        <end position="610"/>
    </location>
</feature>
<dbReference type="SMART" id="SM00355">
    <property type="entry name" value="ZnF_C2H2"/>
    <property type="match status" value="9"/>
</dbReference>
<dbReference type="PROSITE" id="PS50157">
    <property type="entry name" value="ZINC_FINGER_C2H2_2"/>
    <property type="match status" value="7"/>
</dbReference>
<dbReference type="InParanoid" id="B4JFV8"/>
<dbReference type="OrthoDB" id="2687452at2759"/>
<feature type="compositionally biased region" description="Polar residues" evidence="6">
    <location>
        <begin position="298"/>
        <end position="311"/>
    </location>
</feature>
<evidence type="ECO:0000256" key="1">
    <source>
        <dbReference type="ARBA" id="ARBA00022723"/>
    </source>
</evidence>
<feature type="compositionally biased region" description="Polar residues" evidence="6">
    <location>
        <begin position="347"/>
        <end position="366"/>
    </location>
</feature>
<dbReference type="FunFam" id="3.30.160.60:FF:000671">
    <property type="entry name" value="Zinc finger protein 26"/>
    <property type="match status" value="1"/>
</dbReference>
<dbReference type="GO" id="GO:0008340">
    <property type="term" value="P:determination of adult lifespan"/>
    <property type="evidence" value="ECO:0007669"/>
    <property type="project" value="EnsemblMetazoa"/>
</dbReference>
<dbReference type="eggNOG" id="KOG1721">
    <property type="taxonomic scope" value="Eukaryota"/>
</dbReference>
<feature type="region of interest" description="Disordered" evidence="6">
    <location>
        <begin position="561"/>
        <end position="583"/>
    </location>
</feature>
<feature type="domain" description="C2H2-type" evidence="7">
    <location>
        <begin position="1470"/>
        <end position="1492"/>
    </location>
</feature>
<feature type="compositionally biased region" description="Polar residues" evidence="6">
    <location>
        <begin position="459"/>
        <end position="481"/>
    </location>
</feature>
<feature type="domain" description="C2H2-type" evidence="7">
    <location>
        <begin position="1442"/>
        <end position="1469"/>
    </location>
</feature>
<dbReference type="PROSITE" id="PS00028">
    <property type="entry name" value="ZINC_FINGER_C2H2_1"/>
    <property type="match status" value="7"/>
</dbReference>
<keyword evidence="4" id="KW-0862">Zinc</keyword>
<dbReference type="GO" id="GO:0005634">
    <property type="term" value="C:nucleus"/>
    <property type="evidence" value="ECO:0007669"/>
    <property type="project" value="EnsemblMetazoa"/>
</dbReference>
<dbReference type="OMA" id="GCEMERP"/>
<protein>
    <submittedName>
        <fullName evidence="8">GH18197</fullName>
    </submittedName>
</protein>
<evidence type="ECO:0000259" key="7">
    <source>
        <dbReference type="PROSITE" id="PS50157"/>
    </source>
</evidence>
<feature type="region of interest" description="Disordered" evidence="6">
    <location>
        <begin position="1294"/>
        <end position="1314"/>
    </location>
</feature>
<dbReference type="PhylomeDB" id="B4JFV8"/>
<feature type="compositionally biased region" description="Polar residues" evidence="6">
    <location>
        <begin position="217"/>
        <end position="233"/>
    </location>
</feature>
<dbReference type="GO" id="GO:0006697">
    <property type="term" value="P:ecdysone biosynthetic process"/>
    <property type="evidence" value="ECO:0007669"/>
    <property type="project" value="EnsemblMetazoa"/>
</dbReference>
<feature type="compositionally biased region" description="Low complexity" evidence="6">
    <location>
        <begin position="984"/>
        <end position="994"/>
    </location>
</feature>
<feature type="region of interest" description="Disordered" evidence="6">
    <location>
        <begin position="833"/>
        <end position="854"/>
    </location>
</feature>
<dbReference type="GO" id="GO:0043565">
    <property type="term" value="F:sequence-specific DNA binding"/>
    <property type="evidence" value="ECO:0007669"/>
    <property type="project" value="TreeGrafter"/>
</dbReference>
<feature type="region of interest" description="Disordered" evidence="6">
    <location>
        <begin position="982"/>
        <end position="1006"/>
    </location>
</feature>
<organism evidence="9">
    <name type="scientific">Drosophila grimshawi</name>
    <name type="common">Hawaiian fruit fly</name>
    <name type="synonym">Idiomyia grimshawi</name>
    <dbReference type="NCBI Taxonomy" id="7222"/>
    <lineage>
        <taxon>Eukaryota</taxon>
        <taxon>Metazoa</taxon>
        <taxon>Ecdysozoa</taxon>
        <taxon>Arthropoda</taxon>
        <taxon>Hexapoda</taxon>
        <taxon>Insecta</taxon>
        <taxon>Pterygota</taxon>
        <taxon>Neoptera</taxon>
        <taxon>Endopterygota</taxon>
        <taxon>Diptera</taxon>
        <taxon>Brachycera</taxon>
        <taxon>Muscomorpha</taxon>
        <taxon>Ephydroidea</taxon>
        <taxon>Drosophilidae</taxon>
        <taxon>Drosophila</taxon>
        <taxon>Hawaiian Drosophila</taxon>
    </lineage>
</organism>
<dbReference type="Pfam" id="PF12874">
    <property type="entry name" value="zf-met"/>
    <property type="match status" value="1"/>
</dbReference>
<dbReference type="Pfam" id="PF00096">
    <property type="entry name" value="zf-C2H2"/>
    <property type="match status" value="1"/>
</dbReference>
<evidence type="ECO:0000256" key="5">
    <source>
        <dbReference type="PROSITE-ProRule" id="PRU00042"/>
    </source>
</evidence>
<dbReference type="Proteomes" id="UP000001070">
    <property type="component" value="Unassembled WGS sequence"/>
</dbReference>
<dbReference type="GO" id="GO:0008270">
    <property type="term" value="F:zinc ion binding"/>
    <property type="evidence" value="ECO:0007669"/>
    <property type="project" value="UniProtKB-KW"/>
</dbReference>
<keyword evidence="2" id="KW-0677">Repeat</keyword>
<dbReference type="GO" id="GO:0007616">
    <property type="term" value="P:long-term memory"/>
    <property type="evidence" value="ECO:0007669"/>
    <property type="project" value="EnsemblMetazoa"/>
</dbReference>
<dbReference type="KEGG" id="dgr:6563969"/>
<feature type="compositionally biased region" description="Basic and acidic residues" evidence="6">
    <location>
        <begin position="25"/>
        <end position="35"/>
    </location>
</feature>
<evidence type="ECO:0000256" key="2">
    <source>
        <dbReference type="ARBA" id="ARBA00022737"/>
    </source>
</evidence>
<name>B4JFV8_DROGR</name>